<keyword evidence="1" id="KW-1133">Transmembrane helix</keyword>
<evidence type="ECO:0000313" key="3">
    <source>
        <dbReference type="Proteomes" id="UP000280935"/>
    </source>
</evidence>
<dbReference type="EMBL" id="RQYT01000034">
    <property type="protein sequence ID" value="RRD48639.1"/>
    <property type="molecule type" value="Genomic_DNA"/>
</dbReference>
<comment type="caution">
    <text evidence="2">The sequence shown here is derived from an EMBL/GenBank/DDBJ whole genome shotgun (WGS) entry which is preliminary data.</text>
</comment>
<gene>
    <name evidence="2" type="ORF">EII35_12025</name>
</gene>
<feature type="transmembrane region" description="Helical" evidence="1">
    <location>
        <begin position="83"/>
        <end position="104"/>
    </location>
</feature>
<feature type="transmembrane region" description="Helical" evidence="1">
    <location>
        <begin position="55"/>
        <end position="77"/>
    </location>
</feature>
<evidence type="ECO:0000256" key="1">
    <source>
        <dbReference type="SAM" id="Phobius"/>
    </source>
</evidence>
<dbReference type="AlphaFoldDB" id="A0A3P1WPT5"/>
<organism evidence="2 3">
    <name type="scientific">Arachnia propionica</name>
    <dbReference type="NCBI Taxonomy" id="1750"/>
    <lineage>
        <taxon>Bacteria</taxon>
        <taxon>Bacillati</taxon>
        <taxon>Actinomycetota</taxon>
        <taxon>Actinomycetes</taxon>
        <taxon>Propionibacteriales</taxon>
        <taxon>Propionibacteriaceae</taxon>
        <taxon>Arachnia</taxon>
    </lineage>
</organism>
<reference evidence="2 3" key="1">
    <citation type="submission" date="2018-11" db="EMBL/GenBank/DDBJ databases">
        <title>Genomes From Bacteria Associated with the Canine Oral Cavity: a Test Case for Automated Genome-Based Taxonomic Assignment.</title>
        <authorList>
            <person name="Coil D.A."/>
            <person name="Jospin G."/>
            <person name="Darling A.E."/>
            <person name="Wallis C."/>
            <person name="Davis I.J."/>
            <person name="Harris S."/>
            <person name="Eisen J.A."/>
            <person name="Holcombe L.J."/>
            <person name="O'Flynn C."/>
        </authorList>
    </citation>
    <scope>NUCLEOTIDE SEQUENCE [LARGE SCALE GENOMIC DNA]</scope>
    <source>
        <strain evidence="2 3">OH2822_COT-296</strain>
    </source>
</reference>
<feature type="transmembrane region" description="Helical" evidence="1">
    <location>
        <begin position="6"/>
        <end position="34"/>
    </location>
</feature>
<protein>
    <submittedName>
        <fullName evidence="2">Uncharacterized protein</fullName>
    </submittedName>
</protein>
<dbReference type="RefSeq" id="WP_148098943.1">
    <property type="nucleotide sequence ID" value="NZ_RQYT01000034.1"/>
</dbReference>
<name>A0A3P1WPT5_9ACTN</name>
<keyword evidence="1" id="KW-0812">Transmembrane</keyword>
<dbReference type="Proteomes" id="UP000280935">
    <property type="component" value="Unassembled WGS sequence"/>
</dbReference>
<feature type="non-terminal residue" evidence="2">
    <location>
        <position position="141"/>
    </location>
</feature>
<accession>A0A3P1WPT5</accession>
<keyword evidence="1" id="KW-0472">Membrane</keyword>
<dbReference type="OrthoDB" id="3736850at2"/>
<evidence type="ECO:0000313" key="2">
    <source>
        <dbReference type="EMBL" id="RRD48639.1"/>
    </source>
</evidence>
<sequence length="141" mass="15555">MTTLDLATAFAPVTLTVAALVLLLGGIAAARLGWKAHTEPIPHFVAQYRGFSCPLLSLFYGGLSILCLVIFPVHLILPDWVGGIISLIHLPSLVIFFLGYLIWFPRLLLPRWYRRAVKAGVPRHDPLAMGAFKALPISEQR</sequence>
<proteinExistence type="predicted"/>